<evidence type="ECO:0000313" key="1">
    <source>
        <dbReference type="EMBL" id="EFC91915.1"/>
    </source>
</evidence>
<dbReference type="RefSeq" id="WP_005661615.1">
    <property type="nucleotide sequence ID" value="NZ_ABTR02000001.1"/>
</dbReference>
<evidence type="ECO:0000313" key="2">
    <source>
        <dbReference type="Proteomes" id="UP000006427"/>
    </source>
</evidence>
<organism evidence="1 2">
    <name type="scientific">Dethiosulfovibrio peptidovorans DSM 11002</name>
    <dbReference type="NCBI Taxonomy" id="469381"/>
    <lineage>
        <taxon>Bacteria</taxon>
        <taxon>Thermotogati</taxon>
        <taxon>Synergistota</taxon>
        <taxon>Synergistia</taxon>
        <taxon>Synergistales</taxon>
        <taxon>Dethiosulfovibrionaceae</taxon>
        <taxon>Dethiosulfovibrio</taxon>
    </lineage>
</organism>
<dbReference type="Proteomes" id="UP000006427">
    <property type="component" value="Unassembled WGS sequence"/>
</dbReference>
<dbReference type="STRING" id="469381.Dpep_1891"/>
<dbReference type="AlphaFoldDB" id="D2Z8W8"/>
<evidence type="ECO:0008006" key="3">
    <source>
        <dbReference type="Google" id="ProtNLM"/>
    </source>
</evidence>
<dbReference type="SUPFAM" id="SSF63393">
    <property type="entry name" value="RNA polymerase subunits"/>
    <property type="match status" value="1"/>
</dbReference>
<protein>
    <recommendedName>
        <fullName evidence="3">Regulatory protein, FmdB family</fullName>
    </recommendedName>
</protein>
<comment type="caution">
    <text evidence="1">The sequence shown here is derived from an EMBL/GenBank/DDBJ whole genome shotgun (WGS) entry which is preliminary data.</text>
</comment>
<dbReference type="PaxDb" id="469381-Dpep_1891"/>
<sequence>MHVFKCAACEKEFKSEKRELKCPFCGSKVLIHVSGEKFNSKSCGGNCSCCNGCGS</sequence>
<proteinExistence type="predicted"/>
<reference evidence="1 2" key="1">
    <citation type="journal article" date="2010" name="Stand. Genomic Sci.">
        <title>Permanent draft genome sequence of Dethiosulfovibrio peptidovorans type strain (SEBR 4207).</title>
        <authorList>
            <person name="Labutti K."/>
            <person name="Mayilraj S."/>
            <person name="Clum A."/>
            <person name="Lucas S."/>
            <person name="Glavina Del Rio T."/>
            <person name="Nolan M."/>
            <person name="Tice H."/>
            <person name="Cheng J.F."/>
            <person name="Pitluck S."/>
            <person name="Liolios K."/>
            <person name="Ivanova N."/>
            <person name="Mavromatis K."/>
            <person name="Mikhailova N."/>
            <person name="Pati A."/>
            <person name="Goodwin L."/>
            <person name="Chen A."/>
            <person name="Palaniappan K."/>
            <person name="Land M."/>
            <person name="Hauser L."/>
            <person name="Chang Y.J."/>
            <person name="Jeffries C.D."/>
            <person name="Rohde M."/>
            <person name="Spring S."/>
            <person name="Goker M."/>
            <person name="Woyke T."/>
            <person name="Bristow J."/>
            <person name="Eisen J.A."/>
            <person name="Markowitz V."/>
            <person name="Hugenholtz P."/>
            <person name="Kyrpides N.C."/>
            <person name="Klenk H.P."/>
            <person name="Lapidus A."/>
        </authorList>
    </citation>
    <scope>NUCLEOTIDE SEQUENCE [LARGE SCALE GENOMIC DNA]</scope>
    <source>
        <strain evidence="1 2">DSM 11002</strain>
    </source>
</reference>
<dbReference type="EMBL" id="ABTR02000001">
    <property type="protein sequence ID" value="EFC91915.1"/>
    <property type="molecule type" value="Genomic_DNA"/>
</dbReference>
<keyword evidence="2" id="KW-1185">Reference proteome</keyword>
<gene>
    <name evidence="1" type="ORF">Dpep_1891</name>
</gene>
<dbReference type="Gene3D" id="2.20.28.30">
    <property type="entry name" value="RNA polymerase ii, chain L"/>
    <property type="match status" value="1"/>
</dbReference>
<accession>D2Z8W8</accession>
<dbReference type="InterPro" id="IPR029040">
    <property type="entry name" value="RPABC4/Spt4"/>
</dbReference>
<name>D2Z8W8_9BACT</name>